<keyword evidence="4" id="KW-1185">Reference proteome</keyword>
<dbReference type="InterPro" id="IPR035905">
    <property type="entry name" value="Barstar-like_sf"/>
</dbReference>
<comment type="similarity">
    <text evidence="1">Belongs to the barstar family.</text>
</comment>
<dbReference type="Pfam" id="PF01337">
    <property type="entry name" value="Barstar"/>
    <property type="match status" value="1"/>
</dbReference>
<evidence type="ECO:0000259" key="2">
    <source>
        <dbReference type="Pfam" id="PF01337"/>
    </source>
</evidence>
<accession>A0A1G6TD25</accession>
<dbReference type="RefSeq" id="WP_170867052.1">
    <property type="nucleotide sequence ID" value="NZ_FMZM01000007.1"/>
</dbReference>
<evidence type="ECO:0000313" key="4">
    <source>
        <dbReference type="Proteomes" id="UP000199034"/>
    </source>
</evidence>
<dbReference type="AlphaFoldDB" id="A0A1G6TD25"/>
<gene>
    <name evidence="3" type="ORF">SAMN05421872_10741</name>
</gene>
<proteinExistence type="inferred from homology"/>
<protein>
    <submittedName>
        <fullName evidence="3">Barstar (Barnase inhibitor)</fullName>
    </submittedName>
</protein>
<organism evidence="3 4">
    <name type="scientific">Nocardioides lianchengensis</name>
    <dbReference type="NCBI Taxonomy" id="1045774"/>
    <lineage>
        <taxon>Bacteria</taxon>
        <taxon>Bacillati</taxon>
        <taxon>Actinomycetota</taxon>
        <taxon>Actinomycetes</taxon>
        <taxon>Propionibacteriales</taxon>
        <taxon>Nocardioidaceae</taxon>
        <taxon>Nocardioides</taxon>
    </lineage>
</organism>
<dbReference type="SUPFAM" id="SSF52038">
    <property type="entry name" value="Barstar-related"/>
    <property type="match status" value="1"/>
</dbReference>
<feature type="domain" description="Barstar (barnase inhibitor)" evidence="2">
    <location>
        <begin position="46"/>
        <end position="135"/>
    </location>
</feature>
<evidence type="ECO:0000256" key="1">
    <source>
        <dbReference type="ARBA" id="ARBA00006845"/>
    </source>
</evidence>
<name>A0A1G6TD25_9ACTN</name>
<dbReference type="Gene3D" id="3.30.370.10">
    <property type="entry name" value="Barstar-like"/>
    <property type="match status" value="1"/>
</dbReference>
<sequence>MASWEPGTLPADARDLRLVQDCFVTLFWQTSVLDETVRWLSDEGYHCVTLAAARWGSESEMHSTLAETFDFPASYGHNLDALDDCLDDVAHGEYGWPTGATGLVLALVGFDQFVEVDRPTAQSLLDVLAGAARTAVLVGNRLIVLAQSGDPRLELEPVGGAVPTWDGAEWRNAARGL</sequence>
<evidence type="ECO:0000313" key="3">
    <source>
        <dbReference type="EMBL" id="SDD26961.1"/>
    </source>
</evidence>
<dbReference type="Proteomes" id="UP000199034">
    <property type="component" value="Unassembled WGS sequence"/>
</dbReference>
<dbReference type="EMBL" id="FMZM01000007">
    <property type="protein sequence ID" value="SDD26961.1"/>
    <property type="molecule type" value="Genomic_DNA"/>
</dbReference>
<dbReference type="InterPro" id="IPR000468">
    <property type="entry name" value="Barstar"/>
</dbReference>
<reference evidence="3 4" key="1">
    <citation type="submission" date="2016-10" db="EMBL/GenBank/DDBJ databases">
        <authorList>
            <person name="de Groot N.N."/>
        </authorList>
    </citation>
    <scope>NUCLEOTIDE SEQUENCE [LARGE SCALE GENOMIC DNA]</scope>
    <source>
        <strain evidence="3 4">CGMCC 4.6858</strain>
    </source>
</reference>